<dbReference type="EMBL" id="OX365700">
    <property type="protein sequence ID" value="CAI4033977.1"/>
    <property type="molecule type" value="Genomic_DNA"/>
</dbReference>
<dbReference type="Pfam" id="PF01797">
    <property type="entry name" value="Y1_Tnp"/>
    <property type="match status" value="1"/>
</dbReference>
<proteinExistence type="predicted"/>
<dbReference type="AlphaFoldDB" id="A0AA86T9C1"/>
<dbReference type="GO" id="GO:0006313">
    <property type="term" value="P:DNA transposition"/>
    <property type="evidence" value="ECO:0007669"/>
    <property type="project" value="InterPro"/>
</dbReference>
<dbReference type="InterPro" id="IPR036515">
    <property type="entry name" value="Transposase_17_sf"/>
</dbReference>
<name>A0AA86T9C1_9BACT</name>
<evidence type="ECO:0000313" key="3">
    <source>
        <dbReference type="Proteomes" id="UP001179121"/>
    </source>
</evidence>
<dbReference type="RefSeq" id="WP_289271398.1">
    <property type="nucleotide sequence ID" value="NZ_OX365700.1"/>
</dbReference>
<dbReference type="InterPro" id="IPR002686">
    <property type="entry name" value="Transposase_17"/>
</dbReference>
<evidence type="ECO:0000313" key="2">
    <source>
        <dbReference type="EMBL" id="CAI4033977.1"/>
    </source>
</evidence>
<reference evidence="2" key="1">
    <citation type="submission" date="2022-10" db="EMBL/GenBank/DDBJ databases">
        <authorList>
            <person name="Koch H."/>
        </authorList>
    </citation>
    <scope>NUCLEOTIDE SEQUENCE</scope>
    <source>
        <strain evidence="2">DNF</strain>
    </source>
</reference>
<dbReference type="Pfam" id="PF13384">
    <property type="entry name" value="HTH_23"/>
    <property type="match status" value="1"/>
</dbReference>
<gene>
    <name evidence="2" type="ORF">DNFV4_04419</name>
</gene>
<dbReference type="NCBIfam" id="NF047646">
    <property type="entry name" value="REP_Tyr_transpos"/>
    <property type="match status" value="1"/>
</dbReference>
<dbReference type="PANTHER" id="PTHR34322">
    <property type="entry name" value="TRANSPOSASE, Y1_TNP DOMAIN-CONTAINING"/>
    <property type="match status" value="1"/>
</dbReference>
<sequence length="278" mass="32242">MARPLRIEYAGAVYHVTSRGNARQDVVADDRDRATFLALLAHVVDRFAWRCHAYCLMDNHYHLLIETPQPNLSRGMRQLNGRYTQTYNRRHHRVGHLFQGRFTAILVEKDAHLLELCRYVVLNPVRANLVPHPRLWPWSSYRATVGETHAPPWLTTDWILGQFGQRVGPAQEKYRAFVAEGRGGPRPWEQLRGQIYLGSDEFIATHQPNRPIREIPRRQTHAQRPSLQALFQRRGGVARQIAVAYRCYGYRLTEIADHLGVHYATVSRRLKQTEKEGV</sequence>
<dbReference type="SUPFAM" id="SSF143422">
    <property type="entry name" value="Transposase IS200-like"/>
    <property type="match status" value="1"/>
</dbReference>
<evidence type="ECO:0000259" key="1">
    <source>
        <dbReference type="SMART" id="SM01321"/>
    </source>
</evidence>
<dbReference type="Proteomes" id="UP001179121">
    <property type="component" value="Chromosome"/>
</dbReference>
<dbReference type="Gene3D" id="1.10.10.60">
    <property type="entry name" value="Homeodomain-like"/>
    <property type="match status" value="1"/>
</dbReference>
<dbReference type="GO" id="GO:0004803">
    <property type="term" value="F:transposase activity"/>
    <property type="evidence" value="ECO:0007669"/>
    <property type="project" value="InterPro"/>
</dbReference>
<dbReference type="KEGG" id="nti:DNFV4_04419"/>
<organism evidence="2 3">
    <name type="scientific">Nitrospira tepida</name>
    <dbReference type="NCBI Taxonomy" id="2973512"/>
    <lineage>
        <taxon>Bacteria</taxon>
        <taxon>Pseudomonadati</taxon>
        <taxon>Nitrospirota</taxon>
        <taxon>Nitrospiria</taxon>
        <taxon>Nitrospirales</taxon>
        <taxon>Nitrospiraceae</taxon>
        <taxon>Nitrospira</taxon>
    </lineage>
</organism>
<dbReference type="GO" id="GO:0003677">
    <property type="term" value="F:DNA binding"/>
    <property type="evidence" value="ECO:0007669"/>
    <property type="project" value="InterPro"/>
</dbReference>
<dbReference type="Gene3D" id="3.30.70.1290">
    <property type="entry name" value="Transposase IS200-like"/>
    <property type="match status" value="1"/>
</dbReference>
<feature type="domain" description="Transposase IS200-like" evidence="1">
    <location>
        <begin position="9"/>
        <end position="123"/>
    </location>
</feature>
<protein>
    <submittedName>
        <fullName evidence="2">Addiction module toxin RelE</fullName>
    </submittedName>
</protein>
<dbReference type="PANTHER" id="PTHR34322:SF2">
    <property type="entry name" value="TRANSPOSASE IS200-LIKE DOMAIN-CONTAINING PROTEIN"/>
    <property type="match status" value="1"/>
</dbReference>
<accession>A0AA86T9C1</accession>
<keyword evidence="3" id="KW-1185">Reference proteome</keyword>
<dbReference type="SMART" id="SM01321">
    <property type="entry name" value="Y1_Tnp"/>
    <property type="match status" value="1"/>
</dbReference>